<sequence length="70" mass="8383">MLEAILKSNKIDFTFVDISVDEDQLKYMKRKNRLEKELPQIFVDGEYKGLFKDIEEANERREVKKFLGLE</sequence>
<name>A0ACA9LMD8_9GLOM</name>
<keyword evidence="2" id="KW-1185">Reference proteome</keyword>
<organism evidence="1 2">
    <name type="scientific">Acaulospora colombiana</name>
    <dbReference type="NCBI Taxonomy" id="27376"/>
    <lineage>
        <taxon>Eukaryota</taxon>
        <taxon>Fungi</taxon>
        <taxon>Fungi incertae sedis</taxon>
        <taxon>Mucoromycota</taxon>
        <taxon>Glomeromycotina</taxon>
        <taxon>Glomeromycetes</taxon>
        <taxon>Diversisporales</taxon>
        <taxon>Acaulosporaceae</taxon>
        <taxon>Acaulospora</taxon>
    </lineage>
</organism>
<evidence type="ECO:0000313" key="2">
    <source>
        <dbReference type="Proteomes" id="UP000789525"/>
    </source>
</evidence>
<proteinExistence type="predicted"/>
<accession>A0ACA9LMD8</accession>
<dbReference type="Proteomes" id="UP000789525">
    <property type="component" value="Unassembled WGS sequence"/>
</dbReference>
<dbReference type="EMBL" id="CAJVPT010006871">
    <property type="protein sequence ID" value="CAG8535469.1"/>
    <property type="molecule type" value="Genomic_DNA"/>
</dbReference>
<reference evidence="1" key="1">
    <citation type="submission" date="2021-06" db="EMBL/GenBank/DDBJ databases">
        <authorList>
            <person name="Kallberg Y."/>
            <person name="Tangrot J."/>
            <person name="Rosling A."/>
        </authorList>
    </citation>
    <scope>NUCLEOTIDE SEQUENCE</scope>
    <source>
        <strain evidence="1">CL356</strain>
    </source>
</reference>
<protein>
    <submittedName>
        <fullName evidence="1">10852_t:CDS:1</fullName>
    </submittedName>
</protein>
<comment type="caution">
    <text evidence="1">The sequence shown here is derived from an EMBL/GenBank/DDBJ whole genome shotgun (WGS) entry which is preliminary data.</text>
</comment>
<gene>
    <name evidence="1" type="ORF">ACOLOM_LOCUS4252</name>
</gene>
<evidence type="ECO:0000313" key="1">
    <source>
        <dbReference type="EMBL" id="CAG8535469.1"/>
    </source>
</evidence>